<dbReference type="GO" id="GO:0003677">
    <property type="term" value="F:DNA binding"/>
    <property type="evidence" value="ECO:0007669"/>
    <property type="project" value="InterPro"/>
</dbReference>
<keyword evidence="3" id="KW-1185">Reference proteome</keyword>
<dbReference type="EMBL" id="CAJZBQ010000036">
    <property type="protein sequence ID" value="CAG9324772.1"/>
    <property type="molecule type" value="Genomic_DNA"/>
</dbReference>
<accession>A0AAU9JCX9</accession>
<name>A0AAU9JCX9_9CILI</name>
<reference evidence="2" key="1">
    <citation type="submission" date="2021-09" db="EMBL/GenBank/DDBJ databases">
        <authorList>
            <consortium name="AG Swart"/>
            <person name="Singh M."/>
            <person name="Singh A."/>
            <person name="Seah K."/>
            <person name="Emmerich C."/>
        </authorList>
    </citation>
    <scope>NUCLEOTIDE SEQUENCE</scope>
    <source>
        <strain evidence="2">ATCC30299</strain>
    </source>
</reference>
<evidence type="ECO:0008006" key="4">
    <source>
        <dbReference type="Google" id="ProtNLM"/>
    </source>
</evidence>
<dbReference type="InterPro" id="IPR036879">
    <property type="entry name" value="TF_MADSbox_sf"/>
</dbReference>
<evidence type="ECO:0000313" key="2">
    <source>
        <dbReference type="EMBL" id="CAG9324772.1"/>
    </source>
</evidence>
<comment type="caution">
    <text evidence="2">The sequence shown here is derived from an EMBL/GenBank/DDBJ whole genome shotgun (WGS) entry which is preliminary data.</text>
</comment>
<dbReference type="AlphaFoldDB" id="A0AAU9JCX9"/>
<dbReference type="Proteomes" id="UP001162131">
    <property type="component" value="Unassembled WGS sequence"/>
</dbReference>
<gene>
    <name evidence="2" type="ORF">BSTOLATCC_MIC36552</name>
</gene>
<evidence type="ECO:0000313" key="3">
    <source>
        <dbReference type="Proteomes" id="UP001162131"/>
    </source>
</evidence>
<evidence type="ECO:0000256" key="1">
    <source>
        <dbReference type="SAM" id="MobiDB-lite"/>
    </source>
</evidence>
<protein>
    <recommendedName>
        <fullName evidence="4">MADS-box domain-containing protein</fullName>
    </recommendedName>
</protein>
<feature type="region of interest" description="Disordered" evidence="1">
    <location>
        <begin position="93"/>
        <end position="116"/>
    </location>
</feature>
<sequence length="194" mass="21920">MNHNKIREGRRKNNDGRLRSNKIQTLVKKAVELATQHEVDLLLVVYSPETKSWIEYSTKDATQLFFGLQAAKEHMDKVETWHKDSAKNLLVPDTAEASSSPPPNKRQKHAADENLFSKPIEKARKELGSDASTLSTNETLPKLSRIKDSPTNLELSESADLTTISFNFADLTTKQGSYQTHPTMSDLYPDDFLF</sequence>
<dbReference type="SUPFAM" id="SSF55455">
    <property type="entry name" value="SRF-like"/>
    <property type="match status" value="1"/>
</dbReference>
<organism evidence="2 3">
    <name type="scientific">Blepharisma stoltei</name>
    <dbReference type="NCBI Taxonomy" id="1481888"/>
    <lineage>
        <taxon>Eukaryota</taxon>
        <taxon>Sar</taxon>
        <taxon>Alveolata</taxon>
        <taxon>Ciliophora</taxon>
        <taxon>Postciliodesmatophora</taxon>
        <taxon>Heterotrichea</taxon>
        <taxon>Heterotrichida</taxon>
        <taxon>Blepharismidae</taxon>
        <taxon>Blepharisma</taxon>
    </lineage>
</organism>
<proteinExistence type="predicted"/>
<dbReference type="GO" id="GO:0046983">
    <property type="term" value="F:protein dimerization activity"/>
    <property type="evidence" value="ECO:0007669"/>
    <property type="project" value="InterPro"/>
</dbReference>